<dbReference type="InterPro" id="IPR027417">
    <property type="entry name" value="P-loop_NTPase"/>
</dbReference>
<dbReference type="PANTHER" id="PTHR11669">
    <property type="entry name" value="REPLICATION FACTOR C / DNA POLYMERASE III GAMMA-TAU SUBUNIT"/>
    <property type="match status" value="1"/>
</dbReference>
<dbReference type="InterPro" id="IPR004622">
    <property type="entry name" value="DNA_pol_HolB"/>
</dbReference>
<dbReference type="GO" id="GO:0009360">
    <property type="term" value="C:DNA polymerase III complex"/>
    <property type="evidence" value="ECO:0007669"/>
    <property type="project" value="InterPro"/>
</dbReference>
<proteinExistence type="predicted"/>
<dbReference type="AlphaFoldDB" id="A0A4R7K9X7"/>
<sequence length="321" mass="37064">MFSVVGQEFVKESFKRAFENKRISHSYILTGPDGTGKSIFALYMASSLLCRGEEKPCRKCSSCIKIKNNNHPDVKIISGETKSIGVENVRNIIDEIYTKPYEGDRKIVIIKKVDNITVQGQNAILKTLEEPPEDTTIIMLAENLNSILPTIQSRCQILRFARTSGDSIKNFLRKQNYDEDKIKTAVNFSDGIVGRALKFFDENYLKLRLETIDIARRLPKSRPGELMELTDFFVKNKDKINDILDILSIWYRDIIIIKHSRDKELVINADFYELLVEESRLVSYNKLSRIIDTIKETREKLKQNSNYQLTIEVMVLNIQEV</sequence>
<dbReference type="GO" id="GO:0003887">
    <property type="term" value="F:DNA-directed DNA polymerase activity"/>
    <property type="evidence" value="ECO:0007669"/>
    <property type="project" value="UniProtKB-KW"/>
</dbReference>
<dbReference type="Pfam" id="PF09115">
    <property type="entry name" value="DNApol3-delta_C"/>
    <property type="match status" value="1"/>
</dbReference>
<comment type="catalytic activity">
    <reaction evidence="7">
        <text>DNA(n) + a 2'-deoxyribonucleoside 5'-triphosphate = DNA(n+1) + diphosphate</text>
        <dbReference type="Rhea" id="RHEA:22508"/>
        <dbReference type="Rhea" id="RHEA-COMP:17339"/>
        <dbReference type="Rhea" id="RHEA-COMP:17340"/>
        <dbReference type="ChEBI" id="CHEBI:33019"/>
        <dbReference type="ChEBI" id="CHEBI:61560"/>
        <dbReference type="ChEBI" id="CHEBI:173112"/>
        <dbReference type="EC" id="2.7.7.7"/>
    </reaction>
</comment>
<dbReference type="Pfam" id="PF13177">
    <property type="entry name" value="DNA_pol3_delta2"/>
    <property type="match status" value="1"/>
</dbReference>
<dbReference type="Proteomes" id="UP000295325">
    <property type="component" value="Unassembled WGS sequence"/>
</dbReference>
<evidence type="ECO:0000313" key="9">
    <source>
        <dbReference type="EMBL" id="TDT50572.1"/>
    </source>
</evidence>
<dbReference type="PANTHER" id="PTHR11669:SF8">
    <property type="entry name" value="DNA POLYMERASE III SUBUNIT DELTA"/>
    <property type="match status" value="1"/>
</dbReference>
<keyword evidence="5" id="KW-0235">DNA replication</keyword>
<keyword evidence="6" id="KW-0239">DNA-directed DNA polymerase</keyword>
<keyword evidence="4" id="KW-0548">Nucleotidyltransferase</keyword>
<dbReference type="NCBIfam" id="TIGR00678">
    <property type="entry name" value="holB"/>
    <property type="match status" value="1"/>
</dbReference>
<dbReference type="GO" id="GO:0006261">
    <property type="term" value="P:DNA-templated DNA replication"/>
    <property type="evidence" value="ECO:0007669"/>
    <property type="project" value="TreeGrafter"/>
</dbReference>
<keyword evidence="3" id="KW-0808">Transferase</keyword>
<keyword evidence="10" id="KW-1185">Reference proteome</keyword>
<evidence type="ECO:0000256" key="4">
    <source>
        <dbReference type="ARBA" id="ARBA00022695"/>
    </source>
</evidence>
<evidence type="ECO:0000256" key="7">
    <source>
        <dbReference type="ARBA" id="ARBA00049244"/>
    </source>
</evidence>
<dbReference type="GO" id="GO:0008408">
    <property type="term" value="F:3'-5' exonuclease activity"/>
    <property type="evidence" value="ECO:0007669"/>
    <property type="project" value="InterPro"/>
</dbReference>
<protein>
    <recommendedName>
        <fullName evidence="2">DNA polymerase III subunit delta'</fullName>
        <ecNumber evidence="1">2.7.7.7</ecNumber>
    </recommendedName>
</protein>
<name>A0A4R7K9X7_9CLOT</name>
<evidence type="ECO:0000256" key="2">
    <source>
        <dbReference type="ARBA" id="ARBA00014363"/>
    </source>
</evidence>
<comment type="caution">
    <text evidence="9">The sequence shown here is derived from an EMBL/GenBank/DDBJ whole genome shotgun (WGS) entry which is preliminary data.</text>
</comment>
<dbReference type="Gene3D" id="3.40.50.300">
    <property type="entry name" value="P-loop containing nucleotide triphosphate hydrolases"/>
    <property type="match status" value="1"/>
</dbReference>
<gene>
    <name evidence="9" type="ORF">EDD71_12737</name>
</gene>
<dbReference type="RefSeq" id="WP_133629110.1">
    <property type="nucleotide sequence ID" value="NZ_SOAZ01000027.1"/>
</dbReference>
<dbReference type="InterPro" id="IPR050238">
    <property type="entry name" value="DNA_Rep/Repair_Clamp_Loader"/>
</dbReference>
<feature type="domain" description="DNA polymerase III delta subunit C-terminal" evidence="8">
    <location>
        <begin position="223"/>
        <end position="319"/>
    </location>
</feature>
<reference evidence="9 10" key="1">
    <citation type="submission" date="2019-03" db="EMBL/GenBank/DDBJ databases">
        <title>Genomic Encyclopedia of Type Strains, Phase IV (KMG-IV): sequencing the most valuable type-strain genomes for metagenomic binning, comparative biology and taxonomic classification.</title>
        <authorList>
            <person name="Goeker M."/>
        </authorList>
    </citation>
    <scope>NUCLEOTIDE SEQUENCE [LARGE SCALE GENOMIC DNA]</scope>
    <source>
        <strain evidence="9 10">DSM 24455</strain>
    </source>
</reference>
<evidence type="ECO:0000256" key="1">
    <source>
        <dbReference type="ARBA" id="ARBA00012417"/>
    </source>
</evidence>
<dbReference type="OrthoDB" id="9810148at2"/>
<dbReference type="EMBL" id="SOAZ01000027">
    <property type="protein sequence ID" value="TDT50572.1"/>
    <property type="molecule type" value="Genomic_DNA"/>
</dbReference>
<dbReference type="SUPFAM" id="SSF52540">
    <property type="entry name" value="P-loop containing nucleoside triphosphate hydrolases"/>
    <property type="match status" value="1"/>
</dbReference>
<dbReference type="InterPro" id="IPR015199">
    <property type="entry name" value="DNA_pol_III_delta_C"/>
</dbReference>
<evidence type="ECO:0000313" key="10">
    <source>
        <dbReference type="Proteomes" id="UP000295325"/>
    </source>
</evidence>
<evidence type="ECO:0000259" key="8">
    <source>
        <dbReference type="Pfam" id="PF09115"/>
    </source>
</evidence>
<dbReference type="FunFam" id="3.40.50.300:FF:001255">
    <property type="entry name" value="DNA polymerase III subunit delta"/>
    <property type="match status" value="1"/>
</dbReference>
<accession>A0A4R7K9X7</accession>
<dbReference type="GO" id="GO:0003677">
    <property type="term" value="F:DNA binding"/>
    <property type="evidence" value="ECO:0007669"/>
    <property type="project" value="InterPro"/>
</dbReference>
<evidence type="ECO:0000256" key="5">
    <source>
        <dbReference type="ARBA" id="ARBA00022705"/>
    </source>
</evidence>
<dbReference type="Gene3D" id="1.20.272.10">
    <property type="match status" value="1"/>
</dbReference>
<evidence type="ECO:0000256" key="3">
    <source>
        <dbReference type="ARBA" id="ARBA00022679"/>
    </source>
</evidence>
<organism evidence="9 10">
    <name type="scientific">Fonticella tunisiensis</name>
    <dbReference type="NCBI Taxonomy" id="1096341"/>
    <lineage>
        <taxon>Bacteria</taxon>
        <taxon>Bacillati</taxon>
        <taxon>Bacillota</taxon>
        <taxon>Clostridia</taxon>
        <taxon>Eubacteriales</taxon>
        <taxon>Clostridiaceae</taxon>
        <taxon>Fonticella</taxon>
    </lineage>
</organism>
<evidence type="ECO:0000256" key="6">
    <source>
        <dbReference type="ARBA" id="ARBA00022932"/>
    </source>
</evidence>
<dbReference type="EC" id="2.7.7.7" evidence="1"/>